<dbReference type="OrthoDB" id="2935259at2"/>
<name>A0A0J6HUH3_9BACI</name>
<accession>A0A0J6HUH3</accession>
<feature type="chain" id="PRO_5043590328" evidence="2">
    <location>
        <begin position="21"/>
        <end position="215"/>
    </location>
</feature>
<dbReference type="EMBL" id="LECW02000036">
    <property type="protein sequence ID" value="KRT91461.1"/>
    <property type="molecule type" value="Genomic_DNA"/>
</dbReference>
<dbReference type="STRING" id="1664069.BGLY_1409"/>
<evidence type="ECO:0000313" key="6">
    <source>
        <dbReference type="Proteomes" id="UP001341297"/>
    </source>
</evidence>
<evidence type="ECO:0000256" key="2">
    <source>
        <dbReference type="SAM" id="SignalP"/>
    </source>
</evidence>
<proteinExistence type="predicted"/>
<gene>
    <name evidence="3" type="ORF">AB447_223455</name>
    <name evidence="4" type="ORF">P8828_19925</name>
</gene>
<reference evidence="3 5" key="1">
    <citation type="journal article" date="2015" name="Int. J. Syst. Evol. Microbiol.">
        <title>Bacillus glycinifermentans sp. nov., isolated from fermented soybean paste.</title>
        <authorList>
            <person name="Kim S.J."/>
            <person name="Dunlap C.A."/>
            <person name="Kwon S.W."/>
            <person name="Rooney A.P."/>
        </authorList>
    </citation>
    <scope>NUCLEOTIDE SEQUENCE [LARGE SCALE GENOMIC DNA]</scope>
    <source>
        <strain evidence="3 5">GO-13</strain>
    </source>
</reference>
<sequence>MKYMKWTIMMTVLLVFAMFAGCTGGAQENDRQQPADQAARKKSDLRKYSHDKDKQTEDDFDLIGKYVQAEDDQMTIKIKDRDVIIPKSKRFKNNEDYVDLMGKLVKVEVDGKSQEAEEIELMPQSKADENGVYEQEKDGSRKIVATLVDETDKRITVKTKAGNKTYQKTADFERDIAESPDKLKGKTVRLSIQKDGKAESLDFEAEDQHLDWYKQ</sequence>
<dbReference type="Proteomes" id="UP001341297">
    <property type="component" value="Unassembled WGS sequence"/>
</dbReference>
<organism evidence="3 5">
    <name type="scientific">Bacillus glycinifermentans</name>
    <dbReference type="NCBI Taxonomy" id="1664069"/>
    <lineage>
        <taxon>Bacteria</taxon>
        <taxon>Bacillati</taxon>
        <taxon>Bacillota</taxon>
        <taxon>Bacilli</taxon>
        <taxon>Bacillales</taxon>
        <taxon>Bacillaceae</taxon>
        <taxon>Bacillus</taxon>
    </lineage>
</organism>
<accession>A0A0J6ELP2</accession>
<comment type="caution">
    <text evidence="3">The sequence shown here is derived from an EMBL/GenBank/DDBJ whole genome shotgun (WGS) entry which is preliminary data.</text>
</comment>
<reference evidence="4 6" key="3">
    <citation type="submission" date="2023-03" db="EMBL/GenBank/DDBJ databases">
        <title>Agriculturally important microbes genome sequencing.</title>
        <authorList>
            <person name="Dunlap C."/>
        </authorList>
    </citation>
    <scope>NUCLEOTIDE SEQUENCE [LARGE SCALE GENOMIC DNA]</scope>
    <source>
        <strain evidence="4 6">CBP-3203</strain>
    </source>
</reference>
<feature type="compositionally biased region" description="Basic and acidic residues" evidence="1">
    <location>
        <begin position="28"/>
        <end position="55"/>
    </location>
</feature>
<reference evidence="3" key="2">
    <citation type="submission" date="2015-10" db="EMBL/GenBank/DDBJ databases">
        <authorList>
            <person name="Gilbert D.G."/>
        </authorList>
    </citation>
    <scope>NUCLEOTIDE SEQUENCE</scope>
    <source>
        <strain evidence="3">GO-13</strain>
    </source>
</reference>
<feature type="region of interest" description="Disordered" evidence="1">
    <location>
        <begin position="26"/>
        <end position="55"/>
    </location>
</feature>
<feature type="signal peptide" evidence="2">
    <location>
        <begin position="1"/>
        <end position="20"/>
    </location>
</feature>
<dbReference type="RefSeq" id="WP_048354398.1">
    <property type="nucleotide sequence ID" value="NZ_CP023481.1"/>
</dbReference>
<dbReference type="Proteomes" id="UP000036168">
    <property type="component" value="Unassembled WGS sequence"/>
</dbReference>
<keyword evidence="2" id="KW-0732">Signal</keyword>
<dbReference type="EMBL" id="JARRTL010000026">
    <property type="protein sequence ID" value="MEC0487026.1"/>
    <property type="molecule type" value="Genomic_DNA"/>
</dbReference>
<evidence type="ECO:0000313" key="4">
    <source>
        <dbReference type="EMBL" id="MEC0487026.1"/>
    </source>
</evidence>
<evidence type="ECO:0000313" key="5">
    <source>
        <dbReference type="Proteomes" id="UP000036168"/>
    </source>
</evidence>
<dbReference type="AlphaFoldDB" id="A0A0J6HUH3"/>
<dbReference type="PROSITE" id="PS51257">
    <property type="entry name" value="PROKAR_LIPOPROTEIN"/>
    <property type="match status" value="1"/>
</dbReference>
<evidence type="ECO:0000256" key="1">
    <source>
        <dbReference type="SAM" id="MobiDB-lite"/>
    </source>
</evidence>
<dbReference type="PATRIC" id="fig|1664069.3.peg.433"/>
<protein>
    <submittedName>
        <fullName evidence="4">Conotoxin</fullName>
    </submittedName>
</protein>
<evidence type="ECO:0000313" key="3">
    <source>
        <dbReference type="EMBL" id="KRT91461.1"/>
    </source>
</evidence>
<keyword evidence="6" id="KW-1185">Reference proteome</keyword>